<evidence type="ECO:0000313" key="3">
    <source>
        <dbReference type="Proteomes" id="UP000325315"/>
    </source>
</evidence>
<name>A0A5B6X350_9ROSI</name>
<evidence type="ECO:0000259" key="1">
    <source>
        <dbReference type="Pfam" id="PF24626"/>
    </source>
</evidence>
<proteinExistence type="predicted"/>
<dbReference type="PANTHER" id="PTHR46148">
    <property type="entry name" value="CHROMO DOMAIN-CONTAINING PROTEIN"/>
    <property type="match status" value="1"/>
</dbReference>
<comment type="caution">
    <text evidence="2">The sequence shown here is derived from an EMBL/GenBank/DDBJ whole genome shotgun (WGS) entry which is preliminary data.</text>
</comment>
<dbReference type="AlphaFoldDB" id="A0A5B6X350"/>
<dbReference type="InterPro" id="IPR056924">
    <property type="entry name" value="SH3_Tf2-1"/>
</dbReference>
<evidence type="ECO:0000313" key="2">
    <source>
        <dbReference type="EMBL" id="KAA3487405.1"/>
    </source>
</evidence>
<dbReference type="Proteomes" id="UP000325315">
    <property type="component" value="Unassembled WGS sequence"/>
</dbReference>
<gene>
    <name evidence="2" type="ORF">EPI10_031233</name>
</gene>
<sequence length="89" mass="10712">MAPYEVLYGQKCRTPLRKDIEYNVGDQIFLKVSPWRKVLRFGQKGKLSPRFIRPYKIFKRVSLVAYQLEQPLELDCIHHVFHASMLRRY</sequence>
<reference evidence="3" key="1">
    <citation type="journal article" date="2019" name="Plant Biotechnol. J.">
        <title>Genome sequencing of the Australian wild diploid species Gossypium australe highlights disease resistance and delayed gland morphogenesis.</title>
        <authorList>
            <person name="Cai Y."/>
            <person name="Cai X."/>
            <person name="Wang Q."/>
            <person name="Wang P."/>
            <person name="Zhang Y."/>
            <person name="Cai C."/>
            <person name="Xu Y."/>
            <person name="Wang K."/>
            <person name="Zhou Z."/>
            <person name="Wang C."/>
            <person name="Geng S."/>
            <person name="Li B."/>
            <person name="Dong Q."/>
            <person name="Hou Y."/>
            <person name="Wang H."/>
            <person name="Ai P."/>
            <person name="Liu Z."/>
            <person name="Yi F."/>
            <person name="Sun M."/>
            <person name="An G."/>
            <person name="Cheng J."/>
            <person name="Zhang Y."/>
            <person name="Shi Q."/>
            <person name="Xie Y."/>
            <person name="Shi X."/>
            <person name="Chang Y."/>
            <person name="Huang F."/>
            <person name="Chen Y."/>
            <person name="Hong S."/>
            <person name="Mi L."/>
            <person name="Sun Q."/>
            <person name="Zhang L."/>
            <person name="Zhou B."/>
            <person name="Peng R."/>
            <person name="Zhang X."/>
            <person name="Liu F."/>
        </authorList>
    </citation>
    <scope>NUCLEOTIDE SEQUENCE [LARGE SCALE GENOMIC DNA]</scope>
    <source>
        <strain evidence="3">cv. PA1801</strain>
    </source>
</reference>
<accession>A0A5B6X350</accession>
<dbReference type="EMBL" id="SMMG02000001">
    <property type="protein sequence ID" value="KAA3487405.1"/>
    <property type="molecule type" value="Genomic_DNA"/>
</dbReference>
<dbReference type="Pfam" id="PF24626">
    <property type="entry name" value="SH3_Tf2-1"/>
    <property type="match status" value="1"/>
</dbReference>
<organism evidence="2 3">
    <name type="scientific">Gossypium australe</name>
    <dbReference type="NCBI Taxonomy" id="47621"/>
    <lineage>
        <taxon>Eukaryota</taxon>
        <taxon>Viridiplantae</taxon>
        <taxon>Streptophyta</taxon>
        <taxon>Embryophyta</taxon>
        <taxon>Tracheophyta</taxon>
        <taxon>Spermatophyta</taxon>
        <taxon>Magnoliopsida</taxon>
        <taxon>eudicotyledons</taxon>
        <taxon>Gunneridae</taxon>
        <taxon>Pentapetalae</taxon>
        <taxon>rosids</taxon>
        <taxon>malvids</taxon>
        <taxon>Malvales</taxon>
        <taxon>Malvaceae</taxon>
        <taxon>Malvoideae</taxon>
        <taxon>Gossypium</taxon>
    </lineage>
</organism>
<feature type="domain" description="Tf2-1-like SH3-like" evidence="1">
    <location>
        <begin position="25"/>
        <end position="89"/>
    </location>
</feature>
<dbReference type="OrthoDB" id="1600023at2759"/>
<protein>
    <submittedName>
        <fullName evidence="2">Ty3-gypsy retrotransposon protein</fullName>
    </submittedName>
</protein>
<keyword evidence="3" id="KW-1185">Reference proteome</keyword>
<dbReference type="PANTHER" id="PTHR46148:SF44">
    <property type="entry name" value="GAG-POL POLYPROTEIN"/>
    <property type="match status" value="1"/>
</dbReference>